<gene>
    <name evidence="2" type="ORF">BBAD15_g6883</name>
</gene>
<dbReference type="OrthoDB" id="2422134at2759"/>
<evidence type="ECO:0008006" key="4">
    <source>
        <dbReference type="Google" id="ProtNLM"/>
    </source>
</evidence>
<dbReference type="PANTHER" id="PTHR38123">
    <property type="entry name" value="CELL WALL SERINE-THREONINE-RICH GALACTOMANNOPROTEIN MP1 (AFU_ORTHOLOGUE AFUA_4G03240)"/>
    <property type="match status" value="1"/>
</dbReference>
<evidence type="ECO:0000256" key="1">
    <source>
        <dbReference type="SAM" id="SignalP"/>
    </source>
</evidence>
<dbReference type="AlphaFoldDB" id="A0A0A2VNA7"/>
<sequence length="166" mass="17578">MQIKLLALAALATAAVADIKGALETIATATMQLNKSVTSYSGGLLGLVPITTDSLCLLNDINQGTRTARASAVLDYEAALDIAGATGTLADDVNTVIDNLVRTKPKFDNWVIVTPIIKVVIEQQRDATKDLCAAILQKIPKELADVAAILIKQIDDKFVEGIKAFS</sequence>
<reference evidence="2 3" key="1">
    <citation type="submission" date="2012-10" db="EMBL/GenBank/DDBJ databases">
        <title>Genome sequencing and analysis of entomopathogenic fungi Beauveria bassiana D1-5.</title>
        <authorList>
            <person name="Li Q."/>
            <person name="Wang L."/>
            <person name="Zhang Z."/>
            <person name="Wang Q."/>
            <person name="Ren J."/>
            <person name="Wang M."/>
            <person name="Xu W."/>
            <person name="Wang J."/>
            <person name="Lu Y."/>
            <person name="Du Q."/>
            <person name="Sun Z."/>
        </authorList>
    </citation>
    <scope>NUCLEOTIDE SEQUENCE [LARGE SCALE GENOMIC DNA]</scope>
    <source>
        <strain evidence="2 3">D1-5</strain>
    </source>
</reference>
<dbReference type="Gene3D" id="1.20.1280.140">
    <property type="match status" value="1"/>
</dbReference>
<dbReference type="PANTHER" id="PTHR38123:SF4">
    <property type="entry name" value="CELL WALL GALACTOMANNOPROTEIN, PUTATIVE (AFU_ORTHOLOGUE AFUA_4G00870)-RELATED"/>
    <property type="match status" value="1"/>
</dbReference>
<evidence type="ECO:0000313" key="2">
    <source>
        <dbReference type="EMBL" id="KGQ07802.1"/>
    </source>
</evidence>
<evidence type="ECO:0000313" key="3">
    <source>
        <dbReference type="Proteomes" id="UP000030106"/>
    </source>
</evidence>
<keyword evidence="1" id="KW-0732">Signal</keyword>
<feature type="chain" id="PRO_5002006561" description="Antigenic cell wall galactomannoprotein" evidence="1">
    <location>
        <begin position="18"/>
        <end position="166"/>
    </location>
</feature>
<feature type="signal peptide" evidence="1">
    <location>
        <begin position="1"/>
        <end position="17"/>
    </location>
</feature>
<dbReference type="HOGENOM" id="CLU_091392_1_0_1"/>
<dbReference type="EMBL" id="ANFO01000640">
    <property type="protein sequence ID" value="KGQ07802.1"/>
    <property type="molecule type" value="Genomic_DNA"/>
</dbReference>
<name>A0A0A2VNA7_BEABA</name>
<organism evidence="2 3">
    <name type="scientific">Beauveria bassiana D1-5</name>
    <dbReference type="NCBI Taxonomy" id="1245745"/>
    <lineage>
        <taxon>Eukaryota</taxon>
        <taxon>Fungi</taxon>
        <taxon>Dikarya</taxon>
        <taxon>Ascomycota</taxon>
        <taxon>Pezizomycotina</taxon>
        <taxon>Sordariomycetes</taxon>
        <taxon>Hypocreomycetidae</taxon>
        <taxon>Hypocreales</taxon>
        <taxon>Cordycipitaceae</taxon>
        <taxon>Beauveria</taxon>
    </lineage>
</organism>
<comment type="caution">
    <text evidence="2">The sequence shown here is derived from an EMBL/GenBank/DDBJ whole genome shotgun (WGS) entry which is preliminary data.</text>
</comment>
<accession>A0A0A2VNA7</accession>
<proteinExistence type="predicted"/>
<dbReference type="GO" id="GO:0005576">
    <property type="term" value="C:extracellular region"/>
    <property type="evidence" value="ECO:0007669"/>
    <property type="project" value="TreeGrafter"/>
</dbReference>
<dbReference type="eggNOG" id="ENOG502SR1T">
    <property type="taxonomic scope" value="Eukaryota"/>
</dbReference>
<dbReference type="Proteomes" id="UP000030106">
    <property type="component" value="Unassembled WGS sequence"/>
</dbReference>
<dbReference type="Pfam" id="PF12296">
    <property type="entry name" value="HsbA"/>
    <property type="match status" value="1"/>
</dbReference>
<dbReference type="InterPro" id="IPR021054">
    <property type="entry name" value="Cell_wall_mannoprotein_1"/>
</dbReference>
<protein>
    <recommendedName>
        <fullName evidence="4">Antigenic cell wall galactomannoprotein</fullName>
    </recommendedName>
</protein>